<evidence type="ECO:0000256" key="1">
    <source>
        <dbReference type="ARBA" id="ARBA00022801"/>
    </source>
</evidence>
<dbReference type="EMBL" id="JAVDYB010000001">
    <property type="protein sequence ID" value="MDR7274186.1"/>
    <property type="molecule type" value="Genomic_DNA"/>
</dbReference>
<name>A0AAE3YKX5_9ACTN</name>
<evidence type="ECO:0000313" key="3">
    <source>
        <dbReference type="EMBL" id="MDR7274186.1"/>
    </source>
</evidence>
<evidence type="ECO:0000259" key="2">
    <source>
        <dbReference type="Pfam" id="PF07859"/>
    </source>
</evidence>
<dbReference type="InterPro" id="IPR013094">
    <property type="entry name" value="AB_hydrolase_3"/>
</dbReference>
<dbReference type="GO" id="GO:0016787">
    <property type="term" value="F:hydrolase activity"/>
    <property type="evidence" value="ECO:0007669"/>
    <property type="project" value="UniProtKB-KW"/>
</dbReference>
<dbReference type="AlphaFoldDB" id="A0AAE3YKX5"/>
<dbReference type="PANTHER" id="PTHR48081:SF8">
    <property type="entry name" value="ALPHA_BETA HYDROLASE FOLD-3 DOMAIN-CONTAINING PROTEIN-RELATED"/>
    <property type="match status" value="1"/>
</dbReference>
<keyword evidence="4" id="KW-1185">Reference proteome</keyword>
<dbReference type="PANTHER" id="PTHR48081">
    <property type="entry name" value="AB HYDROLASE SUPERFAMILY PROTEIN C4A8.06C"/>
    <property type="match status" value="1"/>
</dbReference>
<dbReference type="Pfam" id="PF07859">
    <property type="entry name" value="Abhydrolase_3"/>
    <property type="match status" value="1"/>
</dbReference>
<dbReference type="RefSeq" id="WP_310363563.1">
    <property type="nucleotide sequence ID" value="NZ_JAVDYB010000001.1"/>
</dbReference>
<proteinExistence type="predicted"/>
<accession>A0AAE3YKX5</accession>
<dbReference type="InterPro" id="IPR050300">
    <property type="entry name" value="GDXG_lipolytic_enzyme"/>
</dbReference>
<organism evidence="3 4">
    <name type="scientific">Catenuloplanes atrovinosus</name>
    <dbReference type="NCBI Taxonomy" id="137266"/>
    <lineage>
        <taxon>Bacteria</taxon>
        <taxon>Bacillati</taxon>
        <taxon>Actinomycetota</taxon>
        <taxon>Actinomycetes</taxon>
        <taxon>Micromonosporales</taxon>
        <taxon>Micromonosporaceae</taxon>
        <taxon>Catenuloplanes</taxon>
    </lineage>
</organism>
<reference evidence="3" key="1">
    <citation type="submission" date="2023-07" db="EMBL/GenBank/DDBJ databases">
        <title>Sequencing the genomes of 1000 actinobacteria strains.</title>
        <authorList>
            <person name="Klenk H.-P."/>
        </authorList>
    </citation>
    <scope>NUCLEOTIDE SEQUENCE</scope>
    <source>
        <strain evidence="3">DSM 44707</strain>
    </source>
</reference>
<dbReference type="Gene3D" id="3.40.50.1820">
    <property type="entry name" value="alpha/beta hydrolase"/>
    <property type="match status" value="1"/>
</dbReference>
<comment type="caution">
    <text evidence="3">The sequence shown here is derived from an EMBL/GenBank/DDBJ whole genome shotgun (WGS) entry which is preliminary data.</text>
</comment>
<feature type="domain" description="Alpha/beta hydrolase fold-3" evidence="2">
    <location>
        <begin position="69"/>
        <end position="235"/>
    </location>
</feature>
<evidence type="ECO:0000313" key="4">
    <source>
        <dbReference type="Proteomes" id="UP001183643"/>
    </source>
</evidence>
<keyword evidence="1" id="KW-0378">Hydrolase</keyword>
<dbReference type="SUPFAM" id="SSF53474">
    <property type="entry name" value="alpha/beta-Hydrolases"/>
    <property type="match status" value="1"/>
</dbReference>
<sequence>MRASYDATAGEDLSVFDVVRRDIGVDGHRGAALAGTVFGRPDHTGTGPGVFVLHDGGNRFTGLSLILPLLAAHDVVVVTVDRRLPPEHPDPYPVEDAYAALTWTARNGGDLGIDPGRLVLAGIGAGGGPAAGTALLARDRGGPALLGQLLIDPMLDDRDRAGGHHRHAWSALLGARAGTSDVSPYAAPARAWDLSGLPPAFVDVDADDVVHDEATGYASRIRAEGGAAESHVRPGGTPAADRAAAEARSAWLGRLVAATTPVAAA</sequence>
<protein>
    <submittedName>
        <fullName evidence="3">Acetyl esterase/lipase</fullName>
    </submittedName>
</protein>
<gene>
    <name evidence="3" type="ORF">J2S41_000964</name>
</gene>
<dbReference type="InterPro" id="IPR029058">
    <property type="entry name" value="AB_hydrolase_fold"/>
</dbReference>
<dbReference type="Proteomes" id="UP001183643">
    <property type="component" value="Unassembled WGS sequence"/>
</dbReference>